<reference evidence="1" key="1">
    <citation type="submission" date="2016-01" db="EMBL/GenBank/DDBJ databases">
        <authorList>
            <person name="Peeters C."/>
        </authorList>
    </citation>
    <scope>NUCLEOTIDE SEQUENCE [LARGE SCALE GENOMIC DNA]</scope>
    <source>
        <strain evidence="1">LMG 29317</strain>
    </source>
</reference>
<name>A0A158L606_9BURK</name>
<evidence type="ECO:0000313" key="2">
    <source>
        <dbReference type="Proteomes" id="UP000055019"/>
    </source>
</evidence>
<gene>
    <name evidence="1" type="ORF">AWB74_08774</name>
</gene>
<proteinExistence type="predicted"/>
<evidence type="ECO:0000313" key="1">
    <source>
        <dbReference type="EMBL" id="SAL88864.1"/>
    </source>
</evidence>
<sequence>MPSVTAGSVVEFPPEALSIEPRSLLDCVVAFNAKHMHLRVRKVIEAPA</sequence>
<organism evidence="1 2">
    <name type="scientific">Caballeronia arvi</name>
    <dbReference type="NCBI Taxonomy" id="1777135"/>
    <lineage>
        <taxon>Bacteria</taxon>
        <taxon>Pseudomonadati</taxon>
        <taxon>Pseudomonadota</taxon>
        <taxon>Betaproteobacteria</taxon>
        <taxon>Burkholderiales</taxon>
        <taxon>Burkholderiaceae</taxon>
        <taxon>Caballeronia</taxon>
    </lineage>
</organism>
<protein>
    <submittedName>
        <fullName evidence="1">Uncharacterized protein</fullName>
    </submittedName>
</protein>
<dbReference type="EMBL" id="FCOM02000198">
    <property type="protein sequence ID" value="SAL88864.1"/>
    <property type="molecule type" value="Genomic_DNA"/>
</dbReference>
<comment type="caution">
    <text evidence="1">The sequence shown here is derived from an EMBL/GenBank/DDBJ whole genome shotgun (WGS) entry which is preliminary data.</text>
</comment>
<keyword evidence="2" id="KW-1185">Reference proteome</keyword>
<accession>A0A158L606</accession>
<dbReference type="AlphaFoldDB" id="A0A158L606"/>
<dbReference type="Proteomes" id="UP000055019">
    <property type="component" value="Unassembled WGS sequence"/>
</dbReference>